<evidence type="ECO:0000313" key="9">
    <source>
        <dbReference type="Proteomes" id="UP000308197"/>
    </source>
</evidence>
<keyword evidence="3 6" id="KW-0479">Metal-binding</keyword>
<evidence type="ECO:0000259" key="7">
    <source>
        <dbReference type="Pfam" id="PF00557"/>
    </source>
</evidence>
<dbReference type="Proteomes" id="UP000308197">
    <property type="component" value="Unassembled WGS sequence"/>
</dbReference>
<gene>
    <name evidence="8" type="ORF">K466DRAFT_523344</name>
</gene>
<dbReference type="Gene3D" id="3.90.230.10">
    <property type="entry name" value="Creatinase/methionine aminopeptidase superfamily"/>
    <property type="match status" value="1"/>
</dbReference>
<evidence type="ECO:0000256" key="6">
    <source>
        <dbReference type="RuleBase" id="RU000590"/>
    </source>
</evidence>
<evidence type="ECO:0000256" key="2">
    <source>
        <dbReference type="ARBA" id="ARBA00008766"/>
    </source>
</evidence>
<comment type="similarity">
    <text evidence="2 6">Belongs to the peptidase M24B family.</text>
</comment>
<dbReference type="PANTHER" id="PTHR46112">
    <property type="entry name" value="AMINOPEPTIDASE"/>
    <property type="match status" value="1"/>
</dbReference>
<evidence type="ECO:0000256" key="1">
    <source>
        <dbReference type="ARBA" id="ARBA00001936"/>
    </source>
</evidence>
<keyword evidence="5" id="KW-0464">Manganese</keyword>
<dbReference type="PROSITE" id="PS00491">
    <property type="entry name" value="PROLINE_PEPTIDASE"/>
    <property type="match status" value="1"/>
</dbReference>
<organism evidence="8 9">
    <name type="scientific">Polyporus arcularius HHB13444</name>
    <dbReference type="NCBI Taxonomy" id="1314778"/>
    <lineage>
        <taxon>Eukaryota</taxon>
        <taxon>Fungi</taxon>
        <taxon>Dikarya</taxon>
        <taxon>Basidiomycota</taxon>
        <taxon>Agaricomycotina</taxon>
        <taxon>Agaricomycetes</taxon>
        <taxon>Polyporales</taxon>
        <taxon>Polyporaceae</taxon>
        <taxon>Polyporus</taxon>
    </lineage>
</organism>
<dbReference type="InterPro" id="IPR000994">
    <property type="entry name" value="Pept_M24"/>
</dbReference>
<evidence type="ECO:0000256" key="3">
    <source>
        <dbReference type="ARBA" id="ARBA00022723"/>
    </source>
</evidence>
<keyword evidence="8" id="KW-0031">Aminopeptidase</keyword>
<dbReference type="InParanoid" id="A0A5C3PC85"/>
<protein>
    <submittedName>
        <fullName evidence="8">Creatinase/aminopeptidase</fullName>
    </submittedName>
</protein>
<accession>A0A5C3PC85</accession>
<dbReference type="AlphaFoldDB" id="A0A5C3PC85"/>
<dbReference type="PANTHER" id="PTHR46112:SF2">
    <property type="entry name" value="XAA-PRO AMINOPEPTIDASE P-RELATED"/>
    <property type="match status" value="1"/>
</dbReference>
<feature type="domain" description="Peptidase M24" evidence="7">
    <location>
        <begin position="246"/>
        <end position="448"/>
    </location>
</feature>
<evidence type="ECO:0000256" key="5">
    <source>
        <dbReference type="ARBA" id="ARBA00023211"/>
    </source>
</evidence>
<name>A0A5C3PC85_9APHY</name>
<evidence type="ECO:0000313" key="8">
    <source>
        <dbReference type="EMBL" id="TFK86912.1"/>
    </source>
</evidence>
<sequence>MSLEKVSTNELRVVEETRPLILEPSVRSKTPLRHYLWVPLLVLALGFESFHVYLDWVAPTTVQLRQNGPDFSHLASHCAHIPAISPDSFLARQDALARTLHSLNVAAYIAEPGASAGFFANLSRSHWGLSERPLLLIIQPQTDDEGTVRAHVSILTPAFEETRARTLPIPSDAGVTYTSWAEDANPFSTALNLVPDLADATIYVDGDVRTFVTDGLQKAAPEAKVLNAPVEVKRLRERKSSEELDIMKCVNEVTVLAIRAVRKHIKIGMRESEVKQLMRSALSAAGLTDIFSLVLFGDNAALPHGVGSDRILGKHDFVLIDTGGALHGYHSDTTRTFALDTSAIPLRYQALWQSVHSAQRHAMLTARNGTVTAAVDHAARKVIKEAGYGQYFTHRLGHGIGLEVHESPYLRGGSDDIILFGHTFSNEPGIYIEGKVGVRLEDCFYIDEDGDAKYLTEGVGGQASSPWSP</sequence>
<dbReference type="InterPro" id="IPR001131">
    <property type="entry name" value="Peptidase_M24B_aminopep-P_CS"/>
</dbReference>
<dbReference type="GO" id="GO:0004177">
    <property type="term" value="F:aminopeptidase activity"/>
    <property type="evidence" value="ECO:0007669"/>
    <property type="project" value="UniProtKB-KW"/>
</dbReference>
<dbReference type="GO" id="GO:0046872">
    <property type="term" value="F:metal ion binding"/>
    <property type="evidence" value="ECO:0007669"/>
    <property type="project" value="UniProtKB-KW"/>
</dbReference>
<dbReference type="Pfam" id="PF00557">
    <property type="entry name" value="Peptidase_M24"/>
    <property type="match status" value="1"/>
</dbReference>
<dbReference type="SUPFAM" id="SSF55920">
    <property type="entry name" value="Creatinase/aminopeptidase"/>
    <property type="match status" value="1"/>
</dbReference>
<dbReference type="InterPro" id="IPR050659">
    <property type="entry name" value="Peptidase_M24B"/>
</dbReference>
<keyword evidence="4" id="KW-0378">Hydrolase</keyword>
<dbReference type="Gene3D" id="3.40.350.10">
    <property type="entry name" value="Creatinase/prolidase N-terminal domain"/>
    <property type="match status" value="1"/>
</dbReference>
<dbReference type="InterPro" id="IPR036005">
    <property type="entry name" value="Creatinase/aminopeptidase-like"/>
</dbReference>
<dbReference type="STRING" id="1314778.A0A5C3PC85"/>
<keyword evidence="9" id="KW-1185">Reference proteome</keyword>
<dbReference type="EMBL" id="ML211177">
    <property type="protein sequence ID" value="TFK86912.1"/>
    <property type="molecule type" value="Genomic_DNA"/>
</dbReference>
<keyword evidence="8" id="KW-0645">Protease</keyword>
<comment type="cofactor">
    <cofactor evidence="1">
        <name>Mn(2+)</name>
        <dbReference type="ChEBI" id="CHEBI:29035"/>
    </cofactor>
</comment>
<dbReference type="InterPro" id="IPR029149">
    <property type="entry name" value="Creatin/AminoP/Spt16_N"/>
</dbReference>
<evidence type="ECO:0000256" key="4">
    <source>
        <dbReference type="ARBA" id="ARBA00022801"/>
    </source>
</evidence>
<proteinExistence type="inferred from homology"/>
<reference evidence="8 9" key="1">
    <citation type="journal article" date="2019" name="Nat. Ecol. Evol.">
        <title>Megaphylogeny resolves global patterns of mushroom evolution.</title>
        <authorList>
            <person name="Varga T."/>
            <person name="Krizsan K."/>
            <person name="Foldi C."/>
            <person name="Dima B."/>
            <person name="Sanchez-Garcia M."/>
            <person name="Sanchez-Ramirez S."/>
            <person name="Szollosi G.J."/>
            <person name="Szarkandi J.G."/>
            <person name="Papp V."/>
            <person name="Albert L."/>
            <person name="Andreopoulos W."/>
            <person name="Angelini C."/>
            <person name="Antonin V."/>
            <person name="Barry K.W."/>
            <person name="Bougher N.L."/>
            <person name="Buchanan P."/>
            <person name="Buyck B."/>
            <person name="Bense V."/>
            <person name="Catcheside P."/>
            <person name="Chovatia M."/>
            <person name="Cooper J."/>
            <person name="Damon W."/>
            <person name="Desjardin D."/>
            <person name="Finy P."/>
            <person name="Geml J."/>
            <person name="Haridas S."/>
            <person name="Hughes K."/>
            <person name="Justo A."/>
            <person name="Karasinski D."/>
            <person name="Kautmanova I."/>
            <person name="Kiss B."/>
            <person name="Kocsube S."/>
            <person name="Kotiranta H."/>
            <person name="LaButti K.M."/>
            <person name="Lechner B.E."/>
            <person name="Liimatainen K."/>
            <person name="Lipzen A."/>
            <person name="Lukacs Z."/>
            <person name="Mihaltcheva S."/>
            <person name="Morgado L.N."/>
            <person name="Niskanen T."/>
            <person name="Noordeloos M.E."/>
            <person name="Ohm R.A."/>
            <person name="Ortiz-Santana B."/>
            <person name="Ovrebo C."/>
            <person name="Racz N."/>
            <person name="Riley R."/>
            <person name="Savchenko A."/>
            <person name="Shiryaev A."/>
            <person name="Soop K."/>
            <person name="Spirin V."/>
            <person name="Szebenyi C."/>
            <person name="Tomsovsky M."/>
            <person name="Tulloss R.E."/>
            <person name="Uehling J."/>
            <person name="Grigoriev I.V."/>
            <person name="Vagvolgyi C."/>
            <person name="Papp T."/>
            <person name="Martin F.M."/>
            <person name="Miettinen O."/>
            <person name="Hibbett D.S."/>
            <person name="Nagy L.G."/>
        </authorList>
    </citation>
    <scope>NUCLEOTIDE SEQUENCE [LARGE SCALE GENOMIC DNA]</scope>
    <source>
        <strain evidence="8 9">HHB13444</strain>
    </source>
</reference>